<feature type="transmembrane region" description="Helical" evidence="1">
    <location>
        <begin position="214"/>
        <end position="234"/>
    </location>
</feature>
<dbReference type="EMBL" id="CAJVQB010023256">
    <property type="protein sequence ID" value="CAG8801432.1"/>
    <property type="molecule type" value="Genomic_DNA"/>
</dbReference>
<keyword evidence="1" id="KW-1133">Transmembrane helix</keyword>
<organism evidence="2 3">
    <name type="scientific">Gigaspora margarita</name>
    <dbReference type="NCBI Taxonomy" id="4874"/>
    <lineage>
        <taxon>Eukaryota</taxon>
        <taxon>Fungi</taxon>
        <taxon>Fungi incertae sedis</taxon>
        <taxon>Mucoromycota</taxon>
        <taxon>Glomeromycotina</taxon>
        <taxon>Glomeromycetes</taxon>
        <taxon>Diversisporales</taxon>
        <taxon>Gigasporaceae</taxon>
        <taxon>Gigaspora</taxon>
    </lineage>
</organism>
<evidence type="ECO:0000256" key="1">
    <source>
        <dbReference type="SAM" id="Phobius"/>
    </source>
</evidence>
<keyword evidence="1" id="KW-0812">Transmembrane</keyword>
<feature type="transmembrane region" description="Helical" evidence="1">
    <location>
        <begin position="15"/>
        <end position="31"/>
    </location>
</feature>
<feature type="transmembrane region" description="Helical" evidence="1">
    <location>
        <begin position="151"/>
        <end position="170"/>
    </location>
</feature>
<feature type="transmembrane region" description="Helical" evidence="1">
    <location>
        <begin position="43"/>
        <end position="61"/>
    </location>
</feature>
<dbReference type="Proteomes" id="UP000789901">
    <property type="component" value="Unassembled WGS sequence"/>
</dbReference>
<keyword evidence="3" id="KW-1185">Reference proteome</keyword>
<evidence type="ECO:0000313" key="3">
    <source>
        <dbReference type="Proteomes" id="UP000789901"/>
    </source>
</evidence>
<name>A0ABN7VVW1_GIGMA</name>
<accession>A0ABN7VVW1</accession>
<protein>
    <submittedName>
        <fullName evidence="2">1868_t:CDS:1</fullName>
    </submittedName>
</protein>
<sequence>MNSVLNFLHRLQNPVPQFVIGCLPAIAIIGASPEKGFKKKLFWILRCLACPFTGIFYTLIIENKEESIFAYWLPSERFISDNDERVQYMPFGYHAKKILTPTDAQQECINVCIAEASILERLSSLASAYYIAVGVVSGVARVYTPSSCTDWPYVSVLLAWTFVIIYKRFICGKFVAKSPNETVKEFIDTKKILFDEQIRVKDLSKCDLKRKRTLVILIGLISIFFPWLSVLLAHNTPPVGFYCRSRYLAVICSIWSINSTIAFISHLKGESRADNNGNIVHKLYCFCGLIMAGLLLFLALLCDYRDWWEKFFGEVCKSTDCIPVTC</sequence>
<comment type="caution">
    <text evidence="2">The sequence shown here is derived from an EMBL/GenBank/DDBJ whole genome shotgun (WGS) entry which is preliminary data.</text>
</comment>
<feature type="transmembrane region" description="Helical" evidence="1">
    <location>
        <begin position="279"/>
        <end position="301"/>
    </location>
</feature>
<feature type="transmembrane region" description="Helical" evidence="1">
    <location>
        <begin position="246"/>
        <end position="267"/>
    </location>
</feature>
<evidence type="ECO:0000313" key="2">
    <source>
        <dbReference type="EMBL" id="CAG8801432.1"/>
    </source>
</evidence>
<gene>
    <name evidence="2" type="ORF">GMARGA_LOCUS23192</name>
</gene>
<keyword evidence="1" id="KW-0472">Membrane</keyword>
<proteinExistence type="predicted"/>
<reference evidence="2 3" key="1">
    <citation type="submission" date="2021-06" db="EMBL/GenBank/DDBJ databases">
        <authorList>
            <person name="Kallberg Y."/>
            <person name="Tangrot J."/>
            <person name="Rosling A."/>
        </authorList>
    </citation>
    <scope>NUCLEOTIDE SEQUENCE [LARGE SCALE GENOMIC DNA]</scope>
    <source>
        <strain evidence="2 3">120-4 pot B 10/14</strain>
    </source>
</reference>